<feature type="compositionally biased region" description="Low complexity" evidence="5">
    <location>
        <begin position="167"/>
        <end position="198"/>
    </location>
</feature>
<feature type="compositionally biased region" description="Basic and acidic residues" evidence="5">
    <location>
        <begin position="25"/>
        <end position="61"/>
    </location>
</feature>
<feature type="compositionally biased region" description="Acidic residues" evidence="5">
    <location>
        <begin position="556"/>
        <end position="573"/>
    </location>
</feature>
<dbReference type="GO" id="GO:0016020">
    <property type="term" value="C:membrane"/>
    <property type="evidence" value="ECO:0007669"/>
    <property type="project" value="UniProtKB-SubCell"/>
</dbReference>
<accession>X6MF41</accession>
<dbReference type="Proteomes" id="UP000023152">
    <property type="component" value="Unassembled WGS sequence"/>
</dbReference>
<evidence type="ECO:0000256" key="6">
    <source>
        <dbReference type="SAM" id="Phobius"/>
    </source>
</evidence>
<keyword evidence="2 6" id="KW-0812">Transmembrane</keyword>
<reference evidence="7 8" key="1">
    <citation type="journal article" date="2013" name="Curr. Biol.">
        <title>The Genome of the Foraminiferan Reticulomyxa filosa.</title>
        <authorList>
            <person name="Glockner G."/>
            <person name="Hulsmann N."/>
            <person name="Schleicher M."/>
            <person name="Noegel A.A."/>
            <person name="Eichinger L."/>
            <person name="Gallinger C."/>
            <person name="Pawlowski J."/>
            <person name="Sierra R."/>
            <person name="Euteneuer U."/>
            <person name="Pillet L."/>
            <person name="Moustafa A."/>
            <person name="Platzer M."/>
            <person name="Groth M."/>
            <person name="Szafranski K."/>
            <person name="Schliwa M."/>
        </authorList>
    </citation>
    <scope>NUCLEOTIDE SEQUENCE [LARGE SCALE GENOMIC DNA]</scope>
</reference>
<dbReference type="PANTHER" id="PTHR17920:SF3">
    <property type="entry name" value="TRANSMEMBRANE AND COILED-COIL DOMAIN-CONTAINING PROTEIN 4"/>
    <property type="match status" value="1"/>
</dbReference>
<feature type="transmembrane region" description="Helical" evidence="6">
    <location>
        <begin position="725"/>
        <end position="746"/>
    </location>
</feature>
<feature type="region of interest" description="Disordered" evidence="5">
    <location>
        <begin position="458"/>
        <end position="537"/>
    </location>
</feature>
<evidence type="ECO:0000256" key="3">
    <source>
        <dbReference type="ARBA" id="ARBA00022989"/>
    </source>
</evidence>
<keyword evidence="4 6" id="KW-0472">Membrane</keyword>
<organism evidence="7 8">
    <name type="scientific">Reticulomyxa filosa</name>
    <dbReference type="NCBI Taxonomy" id="46433"/>
    <lineage>
        <taxon>Eukaryota</taxon>
        <taxon>Sar</taxon>
        <taxon>Rhizaria</taxon>
        <taxon>Retaria</taxon>
        <taxon>Foraminifera</taxon>
        <taxon>Monothalamids</taxon>
        <taxon>Reticulomyxidae</taxon>
        <taxon>Reticulomyxa</taxon>
    </lineage>
</organism>
<keyword evidence="8" id="KW-1185">Reference proteome</keyword>
<dbReference type="Pfam" id="PF05277">
    <property type="entry name" value="DUF726"/>
    <property type="match status" value="1"/>
</dbReference>
<keyword evidence="3 6" id="KW-1133">Transmembrane helix</keyword>
<gene>
    <name evidence="7" type="ORF">RFI_25101</name>
</gene>
<feature type="transmembrane region" description="Helical" evidence="6">
    <location>
        <begin position="409"/>
        <end position="430"/>
    </location>
</feature>
<comment type="subcellular location">
    <subcellularLocation>
        <location evidence="1">Membrane</location>
        <topology evidence="1">Multi-pass membrane protein</topology>
    </subcellularLocation>
</comment>
<dbReference type="EMBL" id="ASPP01021550">
    <property type="protein sequence ID" value="ETO12276.1"/>
    <property type="molecule type" value="Genomic_DNA"/>
</dbReference>
<feature type="transmembrane region" description="Helical" evidence="6">
    <location>
        <begin position="691"/>
        <end position="713"/>
    </location>
</feature>
<protein>
    <submittedName>
        <fullName evidence="7">Uncharacterized protein</fullName>
    </submittedName>
</protein>
<evidence type="ECO:0000256" key="5">
    <source>
        <dbReference type="SAM" id="MobiDB-lite"/>
    </source>
</evidence>
<dbReference type="InterPro" id="IPR007941">
    <property type="entry name" value="DUF726"/>
</dbReference>
<feature type="transmembrane region" description="Helical" evidence="6">
    <location>
        <begin position="377"/>
        <end position="403"/>
    </location>
</feature>
<feature type="compositionally biased region" description="Basic residues" evidence="5">
    <location>
        <begin position="607"/>
        <end position="628"/>
    </location>
</feature>
<evidence type="ECO:0000313" key="8">
    <source>
        <dbReference type="Proteomes" id="UP000023152"/>
    </source>
</evidence>
<evidence type="ECO:0000256" key="2">
    <source>
        <dbReference type="ARBA" id="ARBA00022692"/>
    </source>
</evidence>
<proteinExistence type="predicted"/>
<feature type="compositionally biased region" description="Polar residues" evidence="5">
    <location>
        <begin position="593"/>
        <end position="606"/>
    </location>
</feature>
<feature type="region of interest" description="Disordered" evidence="5">
    <location>
        <begin position="552"/>
        <end position="628"/>
    </location>
</feature>
<feature type="compositionally biased region" description="Low complexity" evidence="5">
    <location>
        <begin position="480"/>
        <end position="497"/>
    </location>
</feature>
<feature type="region of interest" description="Disordered" evidence="5">
    <location>
        <begin position="122"/>
        <end position="199"/>
    </location>
</feature>
<evidence type="ECO:0000256" key="1">
    <source>
        <dbReference type="ARBA" id="ARBA00004141"/>
    </source>
</evidence>
<name>X6MF41_RETFI</name>
<feature type="transmembrane region" description="Helical" evidence="6">
    <location>
        <begin position="285"/>
        <end position="303"/>
    </location>
</feature>
<dbReference type="AlphaFoldDB" id="X6MF41"/>
<sequence>MSHFSFFRSRDEVKPKAESSQSNPDLHRTSETRQEEKEGRGSGEDEQSSRKQKQENGKWHELNQLMDPSTLTRKEKICIMQMMACIAANHIHRHQLALQEDTPTSKNYPKAIGAYQQPSVNTAFLPSSSSPSFSSKRQQSNKKQIPKSVKRYDYSNDGDEATPNTVSFSASSNFDHNNNSNNDNNNNNNNNNNHSNSNGSKTFQIKMYYPVKKKGHNCSRETSMDYMWSERFLKSFWKYLKINSGGVEHNDSSLLDGLLLYLSHPSYIDPTPFMETLEWKTRLQWIRIPLLLVGFSISSYGYYHSRVRGFLKYLMGYVPVEWTCEFIIYEYTYSMLLTDILVSKEKSYATHAVETHAAQKQPVVDWTKWGKIAGVGLFGGSLIALSGGLAAPAIAAGVGAIGLTATGTFLLTSVGTTTLTVIFGVTGASYTGYKMKKVLGDLEEFELVPMVTPSIHYHQHCSDDPDDDHDYDAGNTADVSNNRNNNSNNNNNNNNNSVITTISNDHSSVDAHTKTSTSNQALVEKDSTQQKSANTLPKKRYRGLSVVITIPGWMEQTEDSSDSDSDGDNDNDNDGNHNDNDDNQNADAKESKSNASTQAYKSTTKSKSARTCRRKTLKKKIIKKKKKKSNDSTSAEQLLYEYWEDILGSIMKNIVPLFQKKKKKNYINNNGKKFKKGNGIKGFAKQKAITGTLWTSGSVGLGYTALGTLVSALSWPATLLAAADIIDKFCLFITSIITVFLLKTIFATML</sequence>
<feature type="compositionally biased region" description="Basic and acidic residues" evidence="5">
    <location>
        <begin position="8"/>
        <end position="17"/>
    </location>
</feature>
<comment type="caution">
    <text evidence="7">The sequence shown here is derived from an EMBL/GenBank/DDBJ whole genome shotgun (WGS) entry which is preliminary data.</text>
</comment>
<evidence type="ECO:0000256" key="4">
    <source>
        <dbReference type="ARBA" id="ARBA00023136"/>
    </source>
</evidence>
<dbReference type="PANTHER" id="PTHR17920">
    <property type="entry name" value="TRANSMEMBRANE AND COILED-COIL DOMAIN-CONTAINING PROTEIN 4 TMCO4"/>
    <property type="match status" value="1"/>
</dbReference>
<feature type="compositionally biased region" description="Low complexity" evidence="5">
    <location>
        <begin position="126"/>
        <end position="135"/>
    </location>
</feature>
<feature type="region of interest" description="Disordered" evidence="5">
    <location>
        <begin position="1"/>
        <end position="67"/>
    </location>
</feature>
<evidence type="ECO:0000313" key="7">
    <source>
        <dbReference type="EMBL" id="ETO12276.1"/>
    </source>
</evidence>